<accession>A0A918WQH3</accession>
<dbReference type="AlphaFoldDB" id="A0A918WQH3"/>
<dbReference type="Proteomes" id="UP000646244">
    <property type="component" value="Unassembled WGS sequence"/>
</dbReference>
<sequence>MDIGDLTEATLRDLRRPREYPAVSLQLPINRRSPYSAEDSVRLRNTVAEAKRRLAEDTRVTRAARMDVEGRLDAAAAEVDLAHAADGLLVLAAPGEHQLWYLPRSVPQRVVVADTFLTRNLVAARLLGEPYWALVLSQSATRLWDGSGDTLTEVTGEGFPVLPELPDHEDALPGRNFDKVGSHSLSAREESHVERERQYMRAVAGVLAPVLERRPRPLYVVGLREQIALFEKQFPSPGAIAARVENGGAAGKSAHAILDLLHPAFAERRTSRRGEVLRRLDDARGARRFTSGLDEIWQTVRQGRVALLAVEDHYQVTARVDGNGGHPVRVETPTEPLAADPTIREDVVDEIVETALNNGADIEFLPDDTLVGEERVAAVLRY</sequence>
<dbReference type="RefSeq" id="WP_190112390.1">
    <property type="nucleotide sequence ID" value="NZ_BMVB01000024.1"/>
</dbReference>
<dbReference type="Pfam" id="PF18845">
    <property type="entry name" value="baeRF_family3"/>
    <property type="match status" value="1"/>
</dbReference>
<evidence type="ECO:0000313" key="2">
    <source>
        <dbReference type="Proteomes" id="UP000646244"/>
    </source>
</evidence>
<reference evidence="1" key="2">
    <citation type="submission" date="2020-09" db="EMBL/GenBank/DDBJ databases">
        <authorList>
            <person name="Sun Q."/>
            <person name="Ohkuma M."/>
        </authorList>
    </citation>
    <scope>NUCLEOTIDE SEQUENCE</scope>
    <source>
        <strain evidence="1">JCM 4633</strain>
    </source>
</reference>
<name>A0A918WQH3_STRCJ</name>
<dbReference type="EMBL" id="BMVB01000024">
    <property type="protein sequence ID" value="GHC67938.1"/>
    <property type="molecule type" value="Genomic_DNA"/>
</dbReference>
<reference evidence="1" key="1">
    <citation type="journal article" date="2014" name="Int. J. Syst. Evol. Microbiol.">
        <title>Complete genome sequence of Corynebacterium casei LMG S-19264T (=DSM 44701T), isolated from a smear-ripened cheese.</title>
        <authorList>
            <consortium name="US DOE Joint Genome Institute (JGI-PGF)"/>
            <person name="Walter F."/>
            <person name="Albersmeier A."/>
            <person name="Kalinowski J."/>
            <person name="Ruckert C."/>
        </authorList>
    </citation>
    <scope>NUCLEOTIDE SEQUENCE</scope>
    <source>
        <strain evidence="1">JCM 4633</strain>
    </source>
</reference>
<evidence type="ECO:0008006" key="3">
    <source>
        <dbReference type="Google" id="ProtNLM"/>
    </source>
</evidence>
<comment type="caution">
    <text evidence="1">The sequence shown here is derived from an EMBL/GenBank/DDBJ whole genome shotgun (WGS) entry which is preliminary data.</text>
</comment>
<gene>
    <name evidence="1" type="ORF">GCM10010507_52700</name>
</gene>
<dbReference type="InterPro" id="IPR041289">
    <property type="entry name" value="Bact_RF_family3"/>
</dbReference>
<evidence type="ECO:0000313" key="1">
    <source>
        <dbReference type="EMBL" id="GHC67938.1"/>
    </source>
</evidence>
<protein>
    <recommendedName>
        <fullName evidence="3">Chemotaxis protein</fullName>
    </recommendedName>
</protein>
<proteinExistence type="predicted"/>
<organism evidence="1 2">
    <name type="scientific">Streptomyces cinnamoneus</name>
    <name type="common">Streptoverticillium cinnamoneum</name>
    <dbReference type="NCBI Taxonomy" id="53446"/>
    <lineage>
        <taxon>Bacteria</taxon>
        <taxon>Bacillati</taxon>
        <taxon>Actinomycetota</taxon>
        <taxon>Actinomycetes</taxon>
        <taxon>Kitasatosporales</taxon>
        <taxon>Streptomycetaceae</taxon>
        <taxon>Streptomyces</taxon>
        <taxon>Streptomyces cinnamoneus group</taxon>
    </lineage>
</organism>